<evidence type="ECO:0000259" key="10">
    <source>
        <dbReference type="SMART" id="SM00255"/>
    </source>
</evidence>
<dbReference type="PANTHER" id="PTHR11890">
    <property type="entry name" value="INTERLEUKIN-1 RECEPTOR FAMILY MEMBER"/>
    <property type="match status" value="1"/>
</dbReference>
<organism evidence="12 13">
    <name type="scientific">Mastacembelus armatus</name>
    <name type="common">zig-zag eel</name>
    <dbReference type="NCBI Taxonomy" id="205130"/>
    <lineage>
        <taxon>Eukaryota</taxon>
        <taxon>Metazoa</taxon>
        <taxon>Chordata</taxon>
        <taxon>Craniata</taxon>
        <taxon>Vertebrata</taxon>
        <taxon>Euteleostomi</taxon>
        <taxon>Actinopterygii</taxon>
        <taxon>Neopterygii</taxon>
        <taxon>Teleostei</taxon>
        <taxon>Neoteleostei</taxon>
        <taxon>Acanthomorphata</taxon>
        <taxon>Anabantaria</taxon>
        <taxon>Synbranchiformes</taxon>
        <taxon>Mastacembelidae</taxon>
        <taxon>Mastacembelus</taxon>
    </lineage>
</organism>
<dbReference type="SMART" id="SM00255">
    <property type="entry name" value="TIR"/>
    <property type="match status" value="1"/>
</dbReference>
<dbReference type="GO" id="GO:0016020">
    <property type="term" value="C:membrane"/>
    <property type="evidence" value="ECO:0007669"/>
    <property type="project" value="UniProtKB-SubCell"/>
</dbReference>
<reference evidence="12" key="1">
    <citation type="submission" date="2025-08" db="UniProtKB">
        <authorList>
            <consortium name="Ensembl"/>
        </authorList>
    </citation>
    <scope>IDENTIFICATION</scope>
</reference>
<protein>
    <submittedName>
        <fullName evidence="12">Interleukin-18 receptor accessory protein-like</fullName>
    </submittedName>
</protein>
<feature type="domain" description="Immunoglobulin" evidence="11">
    <location>
        <begin position="43"/>
        <end position="212"/>
    </location>
</feature>
<sequence length="573" mass="64853">MQTGYFLLFLVFPIFLEGCCVRNNQKKGIATVKSIGLQKDTTRLYYRAVKGEIFRLPCMKYVTGHMKMVWSRTGDSREGHDGPSFECDKDFSAEAKHTGTYSDLTGNFFYLQVVEKSSLGCFHPEESWKMLLNARGGEIPCPGRTCSNNTHVTWYKGSRAVSEQRRASCDKNGLLHLCQVMDSDAGVYFCDRQIIEQGVTWTFRRAVTITVIPHYNATYHPRIVYPDANMTEEVELDQSHTLNCEVYFPFEIKISAEVRWYMNYGGNMENMTLLSMEKPQQSSMIMAEFALTQRAIIKKVTPQHLNHTYSCIASNIVGNSKVTIRLKRRIKVKWPSLVGYPIVSLVLVAGLGIILHVKWLELQLIYRSHFQNGKHDGDEKEFDALLSYVWSPPQSAEEDGAVTPCSCSGPDIDEEACLSSLNPLHTDEGKASQRPLEMLIPHVLEDQWGYRLCLLERDVLPGGAYANDVVLAIQRSRMLICVLSADYLCNSNAVFVLESGIQALLQKCDLKLLLIWTSKASASLIESDPSLPTLVQRALKVLPSLDWTSDKPVRASYNFWRSLRKAMSSYCHE</sequence>
<dbReference type="InterPro" id="IPR013783">
    <property type="entry name" value="Ig-like_fold"/>
</dbReference>
<evidence type="ECO:0000256" key="2">
    <source>
        <dbReference type="ARBA" id="ARBA00022692"/>
    </source>
</evidence>
<evidence type="ECO:0000256" key="1">
    <source>
        <dbReference type="ARBA" id="ARBA00004479"/>
    </source>
</evidence>
<evidence type="ECO:0000256" key="6">
    <source>
        <dbReference type="ARBA" id="ARBA00023180"/>
    </source>
</evidence>
<dbReference type="SMART" id="SM00409">
    <property type="entry name" value="IG"/>
    <property type="match status" value="2"/>
</dbReference>
<dbReference type="FunFam" id="2.60.40.10:FF:000284">
    <property type="entry name" value="interleukin-1 receptor accessory protein-like 1"/>
    <property type="match status" value="1"/>
</dbReference>
<evidence type="ECO:0000256" key="3">
    <source>
        <dbReference type="ARBA" id="ARBA00022989"/>
    </source>
</evidence>
<dbReference type="STRING" id="205130.ENSMAMP00000014747"/>
<keyword evidence="9" id="KW-0732">Signal</keyword>
<dbReference type="Ensembl" id="ENSMAMT00000015156.2">
    <property type="protein sequence ID" value="ENSMAMP00000014747.1"/>
    <property type="gene ID" value="ENSMAMG00000010008.2"/>
</dbReference>
<dbReference type="InParanoid" id="A0A3Q3LNG9"/>
<dbReference type="Gene3D" id="3.40.50.10140">
    <property type="entry name" value="Toll/interleukin-1 receptor homology (TIR) domain"/>
    <property type="match status" value="1"/>
</dbReference>
<dbReference type="InterPro" id="IPR036179">
    <property type="entry name" value="Ig-like_dom_sf"/>
</dbReference>
<dbReference type="GO" id="GO:0042008">
    <property type="term" value="F:interleukin-18 receptor activity"/>
    <property type="evidence" value="ECO:0007669"/>
    <property type="project" value="TreeGrafter"/>
</dbReference>
<accession>A0A3Q3LNG9</accession>
<dbReference type="SUPFAM" id="SSF52200">
    <property type="entry name" value="Toll/Interleukin receptor TIR domain"/>
    <property type="match status" value="1"/>
</dbReference>
<proteinExistence type="predicted"/>
<dbReference type="InterPro" id="IPR000157">
    <property type="entry name" value="TIR_dom"/>
</dbReference>
<dbReference type="InterPro" id="IPR003599">
    <property type="entry name" value="Ig_sub"/>
</dbReference>
<evidence type="ECO:0000256" key="5">
    <source>
        <dbReference type="ARBA" id="ARBA00023170"/>
    </source>
</evidence>
<keyword evidence="6" id="KW-0325">Glycoprotein</keyword>
<keyword evidence="5" id="KW-0675">Receptor</keyword>
<evidence type="ECO:0000259" key="11">
    <source>
        <dbReference type="SMART" id="SM00409"/>
    </source>
</evidence>
<dbReference type="InterPro" id="IPR035897">
    <property type="entry name" value="Toll_tir_struct_dom_sf"/>
</dbReference>
<dbReference type="Pfam" id="PF01582">
    <property type="entry name" value="TIR"/>
    <property type="match status" value="1"/>
</dbReference>
<comment type="subcellular location">
    <subcellularLocation>
        <location evidence="1">Membrane</location>
        <topology evidence="1">Single-pass type I membrane protein</topology>
    </subcellularLocation>
</comment>
<reference evidence="12" key="2">
    <citation type="submission" date="2025-09" db="UniProtKB">
        <authorList>
            <consortium name="Ensembl"/>
        </authorList>
    </citation>
    <scope>IDENTIFICATION</scope>
</reference>
<evidence type="ECO:0000256" key="9">
    <source>
        <dbReference type="SAM" id="SignalP"/>
    </source>
</evidence>
<feature type="chain" id="PRO_5018529460" evidence="9">
    <location>
        <begin position="19"/>
        <end position="573"/>
    </location>
</feature>
<evidence type="ECO:0000256" key="7">
    <source>
        <dbReference type="ARBA" id="ARBA00023319"/>
    </source>
</evidence>
<feature type="domain" description="TIR" evidence="10">
    <location>
        <begin position="418"/>
        <end position="570"/>
    </location>
</feature>
<dbReference type="PANTHER" id="PTHR11890:SF23">
    <property type="entry name" value="INTERLEUKIN-18 RECEPTOR ACCESSORY PROTEIN"/>
    <property type="match status" value="1"/>
</dbReference>
<dbReference type="GeneTree" id="ENSGT01090000259985"/>
<keyword evidence="7" id="KW-0393">Immunoglobulin domain</keyword>
<dbReference type="Proteomes" id="UP000261640">
    <property type="component" value="Unplaced"/>
</dbReference>
<feature type="domain" description="Immunoglobulin" evidence="11">
    <location>
        <begin position="229"/>
        <end position="329"/>
    </location>
</feature>
<keyword evidence="3 8" id="KW-1133">Transmembrane helix</keyword>
<keyword evidence="8" id="KW-0472">Membrane</keyword>
<keyword evidence="2 8" id="KW-0812">Transmembrane</keyword>
<evidence type="ECO:0000256" key="8">
    <source>
        <dbReference type="SAM" id="Phobius"/>
    </source>
</evidence>
<evidence type="ECO:0000256" key="4">
    <source>
        <dbReference type="ARBA" id="ARBA00023157"/>
    </source>
</evidence>
<dbReference type="SUPFAM" id="SSF48726">
    <property type="entry name" value="Immunoglobulin"/>
    <property type="match status" value="2"/>
</dbReference>
<name>A0A3Q3LNG9_9TELE</name>
<keyword evidence="13" id="KW-1185">Reference proteome</keyword>
<dbReference type="Gene3D" id="2.60.40.10">
    <property type="entry name" value="Immunoglobulins"/>
    <property type="match status" value="2"/>
</dbReference>
<feature type="signal peptide" evidence="9">
    <location>
        <begin position="1"/>
        <end position="18"/>
    </location>
</feature>
<dbReference type="AlphaFoldDB" id="A0A3Q3LNG9"/>
<evidence type="ECO:0000313" key="13">
    <source>
        <dbReference type="Proteomes" id="UP000261640"/>
    </source>
</evidence>
<keyword evidence="4" id="KW-1015">Disulfide bond</keyword>
<dbReference type="InterPro" id="IPR015621">
    <property type="entry name" value="IL-1_rcpt_fam"/>
</dbReference>
<dbReference type="OrthoDB" id="6019866at2759"/>
<evidence type="ECO:0000313" key="12">
    <source>
        <dbReference type="Ensembl" id="ENSMAMP00000014747.1"/>
    </source>
</evidence>
<feature type="transmembrane region" description="Helical" evidence="8">
    <location>
        <begin position="337"/>
        <end position="357"/>
    </location>
</feature>